<keyword evidence="1" id="KW-0472">Membrane</keyword>
<keyword evidence="3" id="KW-1185">Reference proteome</keyword>
<keyword evidence="1" id="KW-0812">Transmembrane</keyword>
<evidence type="ECO:0000256" key="1">
    <source>
        <dbReference type="SAM" id="Phobius"/>
    </source>
</evidence>
<evidence type="ECO:0000313" key="3">
    <source>
        <dbReference type="Proteomes" id="UP000219993"/>
    </source>
</evidence>
<dbReference type="AlphaFoldDB" id="A0A291P9Z6"/>
<feature type="transmembrane region" description="Helical" evidence="1">
    <location>
        <begin position="248"/>
        <end position="270"/>
    </location>
</feature>
<evidence type="ECO:0000313" key="2">
    <source>
        <dbReference type="EMBL" id="ATJ83689.1"/>
    </source>
</evidence>
<organism evidence="2 3">
    <name type="scientific">Halomonas beimenensis</name>
    <dbReference type="NCBI Taxonomy" id="475662"/>
    <lineage>
        <taxon>Bacteria</taxon>
        <taxon>Pseudomonadati</taxon>
        <taxon>Pseudomonadota</taxon>
        <taxon>Gammaproteobacteria</taxon>
        <taxon>Oceanospirillales</taxon>
        <taxon>Halomonadaceae</taxon>
        <taxon>Halomonas</taxon>
    </lineage>
</organism>
<protein>
    <submittedName>
        <fullName evidence="2">Uncharacterized protein</fullName>
    </submittedName>
</protein>
<sequence length="333" mass="37716">MNIVGDEQGKGLVAKADKDTVRSMFHLMVGKPDSNHQMFTRPVCIRPEDIYELNERVQEKLRAHHQESLVASAALVFDDKTTTEFGGWAEFESYNWSRSKVTKEVRLKWQFLLNVQGYELPQQHTLTVKLCASAKPLEVLQAMFSKNPEESDEAEVKFAPVFCRVDFINSVVSEELMAVVDKWNAALPVPESRSGFHDLLDRHKRKIAMLVDYSTPVIFPFASVAYLKSMFDDKDYSASLTIGTSIEVMTWLVFSLMAFTVIVKISNLLARRAFSSIKEHGAYSVFQLTSGDRNRLDVIRRSNKKVFSKFVFSALVSLAFNISAGIFVALNFS</sequence>
<dbReference type="RefSeq" id="WP_379802239.1">
    <property type="nucleotide sequence ID" value="NZ_JBHSJU010000001.1"/>
</dbReference>
<dbReference type="Proteomes" id="UP000219993">
    <property type="component" value="Chromosome"/>
</dbReference>
<reference evidence="2 3" key="1">
    <citation type="journal article" date="2017" name="Sci. Rep.">
        <title>Revealing the Saline Adaptation Strategies of the Halophilic Bacterium Halomonas beimenensis through High-throughput Omics and Transposon Mutagenesis Approaches.</title>
        <authorList>
            <person name="Chen Y.H."/>
            <person name="Lin S.S."/>
            <person name="Shyu Y.T."/>
        </authorList>
    </citation>
    <scope>NUCLEOTIDE SEQUENCE [LARGE SCALE GENOMIC DNA]</scope>
    <source>
        <strain evidence="2 3">NTU-111</strain>
    </source>
</reference>
<feature type="transmembrane region" description="Helical" evidence="1">
    <location>
        <begin position="207"/>
        <end position="228"/>
    </location>
</feature>
<name>A0A291P9Z6_9GAMM</name>
<proteinExistence type="predicted"/>
<dbReference type="KEGG" id="hbe:BEI_2702"/>
<gene>
    <name evidence="2" type="ORF">BEI_2702</name>
</gene>
<feature type="transmembrane region" description="Helical" evidence="1">
    <location>
        <begin position="310"/>
        <end position="330"/>
    </location>
</feature>
<accession>A0A291P9Z6</accession>
<dbReference type="EMBL" id="CP021435">
    <property type="protein sequence ID" value="ATJ83689.1"/>
    <property type="molecule type" value="Genomic_DNA"/>
</dbReference>
<keyword evidence="1" id="KW-1133">Transmembrane helix</keyword>